<dbReference type="InterPro" id="IPR035649">
    <property type="entry name" value="EFG_V"/>
</dbReference>
<feature type="domain" description="Tr-type G" evidence="8">
    <location>
        <begin position="8"/>
        <end position="282"/>
    </location>
</feature>
<name>A0A9E8RX41_9BACI</name>
<keyword evidence="3 7" id="KW-0547">Nucleotide-binding</keyword>
<keyword evidence="4 7" id="KW-0251">Elongation factor</keyword>
<dbReference type="Gene3D" id="3.30.70.240">
    <property type="match status" value="1"/>
</dbReference>
<dbReference type="RefSeq" id="WP_275420529.1">
    <property type="nucleotide sequence ID" value="NZ_CP106877.1"/>
</dbReference>
<dbReference type="CDD" id="cd01886">
    <property type="entry name" value="EF-G"/>
    <property type="match status" value="1"/>
</dbReference>
<dbReference type="GO" id="GO:0005525">
    <property type="term" value="F:GTP binding"/>
    <property type="evidence" value="ECO:0007669"/>
    <property type="project" value="UniProtKB-UniRule"/>
</dbReference>
<dbReference type="Pfam" id="PF14492">
    <property type="entry name" value="EFG_III"/>
    <property type="match status" value="1"/>
</dbReference>
<dbReference type="PRINTS" id="PR00315">
    <property type="entry name" value="ELONGATNFCT"/>
</dbReference>
<dbReference type="InterPro" id="IPR005225">
    <property type="entry name" value="Small_GTP-bd"/>
</dbReference>
<evidence type="ECO:0000313" key="10">
    <source>
        <dbReference type="Proteomes" id="UP001164726"/>
    </source>
</evidence>
<comment type="function">
    <text evidence="7">Catalyzes the GTP-dependent ribosomal translocation step during translation elongation. During this step, the ribosome changes from the pre-translocational (PRE) to the post-translocational (POST) state as the newly formed A-site-bound peptidyl-tRNA and P-site-bound deacylated tRNA move to the P and E sites, respectively. Catalyzes the coordinated movement of the two tRNA molecules, the mRNA and conformational changes in the ribosome.</text>
</comment>
<feature type="binding site" evidence="7">
    <location>
        <begin position="81"/>
        <end position="85"/>
    </location>
    <ligand>
        <name>GTP</name>
        <dbReference type="ChEBI" id="CHEBI:37565"/>
    </ligand>
</feature>
<dbReference type="SUPFAM" id="SSF54980">
    <property type="entry name" value="EF-G C-terminal domain-like"/>
    <property type="match status" value="2"/>
</dbReference>
<dbReference type="PANTHER" id="PTHR43261:SF1">
    <property type="entry name" value="RIBOSOME-RELEASING FACTOR 2, MITOCHONDRIAL"/>
    <property type="match status" value="1"/>
</dbReference>
<reference evidence="9" key="1">
    <citation type="submission" date="2022-09" db="EMBL/GenBank/DDBJ databases">
        <title>Complete Genomes of Fervidibacillus albus and Fervidibacillus halotolerans isolated from tidal flat sediments.</title>
        <authorList>
            <person name="Kwon K.K."/>
            <person name="Yang S.-H."/>
            <person name="Park M.J."/>
            <person name="Oh H.-M."/>
        </authorList>
    </citation>
    <scope>NUCLEOTIDE SEQUENCE</scope>
    <source>
        <strain evidence="9">MEBiC13594</strain>
    </source>
</reference>
<dbReference type="Gene3D" id="3.30.230.10">
    <property type="match status" value="1"/>
</dbReference>
<evidence type="ECO:0000256" key="6">
    <source>
        <dbReference type="ARBA" id="ARBA00023134"/>
    </source>
</evidence>
<dbReference type="Pfam" id="PF00009">
    <property type="entry name" value="GTP_EFTU"/>
    <property type="match status" value="1"/>
</dbReference>
<dbReference type="NCBIfam" id="TIGR00231">
    <property type="entry name" value="small_GTP"/>
    <property type="match status" value="1"/>
</dbReference>
<dbReference type="GO" id="GO:0032790">
    <property type="term" value="P:ribosome disassembly"/>
    <property type="evidence" value="ECO:0007669"/>
    <property type="project" value="TreeGrafter"/>
</dbReference>
<dbReference type="SUPFAM" id="SSF52540">
    <property type="entry name" value="P-loop containing nucleoside triphosphate hydrolases"/>
    <property type="match status" value="1"/>
</dbReference>
<dbReference type="Pfam" id="PF00679">
    <property type="entry name" value="EFG_C"/>
    <property type="match status" value="1"/>
</dbReference>
<dbReference type="PANTHER" id="PTHR43261">
    <property type="entry name" value="TRANSLATION ELONGATION FACTOR G-RELATED"/>
    <property type="match status" value="1"/>
</dbReference>
<evidence type="ECO:0000256" key="7">
    <source>
        <dbReference type="HAMAP-Rule" id="MF_00054"/>
    </source>
</evidence>
<dbReference type="InterPro" id="IPR047872">
    <property type="entry name" value="EFG_IV"/>
</dbReference>
<evidence type="ECO:0000256" key="1">
    <source>
        <dbReference type="ARBA" id="ARBA00005870"/>
    </source>
</evidence>
<dbReference type="FunFam" id="3.30.70.870:FF:000001">
    <property type="entry name" value="Elongation factor G"/>
    <property type="match status" value="1"/>
</dbReference>
<dbReference type="InterPro" id="IPR053905">
    <property type="entry name" value="EF-G-like_DII"/>
</dbReference>
<dbReference type="FunFam" id="2.40.30.10:FF:000006">
    <property type="entry name" value="Elongation factor G"/>
    <property type="match status" value="1"/>
</dbReference>
<dbReference type="NCBIfam" id="TIGR00484">
    <property type="entry name" value="EF-G"/>
    <property type="match status" value="1"/>
</dbReference>
<dbReference type="NCBIfam" id="NF009381">
    <property type="entry name" value="PRK12740.1-5"/>
    <property type="match status" value="1"/>
</dbReference>
<dbReference type="FunFam" id="3.30.70.240:FF:000001">
    <property type="entry name" value="Elongation factor G"/>
    <property type="match status" value="1"/>
</dbReference>
<comment type="caution">
    <text evidence="7">Lacks conserved residue(s) required for the propagation of feature annotation.</text>
</comment>
<dbReference type="InterPro" id="IPR014721">
    <property type="entry name" value="Ribsml_uS5_D2-typ_fold_subgr"/>
</dbReference>
<dbReference type="CDD" id="cd04088">
    <property type="entry name" value="EFG_mtEFG_II"/>
    <property type="match status" value="1"/>
</dbReference>
<dbReference type="InterPro" id="IPR000795">
    <property type="entry name" value="T_Tr_GTP-bd_dom"/>
</dbReference>
<dbReference type="CDD" id="cd03713">
    <property type="entry name" value="EFG_mtEFG_C"/>
    <property type="match status" value="1"/>
</dbReference>
<evidence type="ECO:0000256" key="3">
    <source>
        <dbReference type="ARBA" id="ARBA00022741"/>
    </source>
</evidence>
<evidence type="ECO:0000256" key="5">
    <source>
        <dbReference type="ARBA" id="ARBA00022917"/>
    </source>
</evidence>
<dbReference type="CDD" id="cd01434">
    <property type="entry name" value="EFG_mtEFG1_IV"/>
    <property type="match status" value="1"/>
</dbReference>
<dbReference type="GO" id="GO:0003746">
    <property type="term" value="F:translation elongation factor activity"/>
    <property type="evidence" value="ECO:0007669"/>
    <property type="project" value="UniProtKB-UniRule"/>
</dbReference>
<evidence type="ECO:0000256" key="2">
    <source>
        <dbReference type="ARBA" id="ARBA00017872"/>
    </source>
</evidence>
<feature type="binding site" evidence="7">
    <location>
        <begin position="135"/>
        <end position="138"/>
    </location>
    <ligand>
        <name>GTP</name>
        <dbReference type="ChEBI" id="CHEBI:37565"/>
    </ligand>
</feature>
<dbReference type="InterPro" id="IPR004540">
    <property type="entry name" value="Transl_elong_EFG/EF2"/>
</dbReference>
<dbReference type="InterPro" id="IPR020568">
    <property type="entry name" value="Ribosomal_Su5_D2-typ_SF"/>
</dbReference>
<keyword evidence="6 7" id="KW-0342">GTP-binding</keyword>
<evidence type="ECO:0000313" key="9">
    <source>
        <dbReference type="EMBL" id="WAA12390.1"/>
    </source>
</evidence>
<dbReference type="KEGG" id="fhl:OE105_12730"/>
<dbReference type="InterPro" id="IPR005517">
    <property type="entry name" value="Transl_elong_EFG/EF2_IV"/>
</dbReference>
<dbReference type="FunFam" id="3.30.230.10:FF:000003">
    <property type="entry name" value="Elongation factor G"/>
    <property type="match status" value="1"/>
</dbReference>
<keyword evidence="7" id="KW-0963">Cytoplasm</keyword>
<dbReference type="SMART" id="SM00889">
    <property type="entry name" value="EFG_IV"/>
    <property type="match status" value="1"/>
</dbReference>
<dbReference type="InterPro" id="IPR041095">
    <property type="entry name" value="EFG_II"/>
</dbReference>
<dbReference type="InterPro" id="IPR009022">
    <property type="entry name" value="EFG_III"/>
</dbReference>
<dbReference type="Gene3D" id="2.40.30.10">
    <property type="entry name" value="Translation factors"/>
    <property type="match status" value="1"/>
</dbReference>
<dbReference type="InterPro" id="IPR035647">
    <property type="entry name" value="EFG_III/V"/>
</dbReference>
<dbReference type="SUPFAM" id="SSF54211">
    <property type="entry name" value="Ribosomal protein S5 domain 2-like"/>
    <property type="match status" value="1"/>
</dbReference>
<keyword evidence="10" id="KW-1185">Reference proteome</keyword>
<dbReference type="GO" id="GO:0003924">
    <property type="term" value="F:GTPase activity"/>
    <property type="evidence" value="ECO:0007669"/>
    <property type="project" value="InterPro"/>
</dbReference>
<accession>A0A9E8RX41</accession>
<evidence type="ECO:0000259" key="8">
    <source>
        <dbReference type="PROSITE" id="PS51722"/>
    </source>
</evidence>
<keyword evidence="5 7" id="KW-0648">Protein biosynthesis</keyword>
<dbReference type="PROSITE" id="PS51722">
    <property type="entry name" value="G_TR_2"/>
    <property type="match status" value="1"/>
</dbReference>
<dbReference type="HAMAP" id="MF_00054_B">
    <property type="entry name" value="EF_G_EF_2_B"/>
    <property type="match status" value="1"/>
</dbReference>
<dbReference type="Proteomes" id="UP001164726">
    <property type="component" value="Chromosome"/>
</dbReference>
<dbReference type="EMBL" id="CP106877">
    <property type="protein sequence ID" value="WAA12390.1"/>
    <property type="molecule type" value="Genomic_DNA"/>
</dbReference>
<dbReference type="Pfam" id="PF03764">
    <property type="entry name" value="EFG_IV"/>
    <property type="match status" value="1"/>
</dbReference>
<evidence type="ECO:0000256" key="4">
    <source>
        <dbReference type="ARBA" id="ARBA00022768"/>
    </source>
</evidence>
<proteinExistence type="inferred from homology"/>
<dbReference type="FunFam" id="3.40.50.300:FF:000029">
    <property type="entry name" value="Elongation factor G"/>
    <property type="match status" value="1"/>
</dbReference>
<dbReference type="Gene3D" id="3.40.50.300">
    <property type="entry name" value="P-loop containing nucleotide triphosphate hydrolases"/>
    <property type="match status" value="1"/>
</dbReference>
<protein>
    <recommendedName>
        <fullName evidence="2 7">Elongation factor G</fullName>
        <shortName evidence="7">EF-G</shortName>
    </recommendedName>
</protein>
<dbReference type="SMART" id="SM00838">
    <property type="entry name" value="EFG_C"/>
    <property type="match status" value="1"/>
</dbReference>
<dbReference type="InterPro" id="IPR000640">
    <property type="entry name" value="EFG_V-like"/>
</dbReference>
<dbReference type="Pfam" id="PF22042">
    <property type="entry name" value="EF-G_D2"/>
    <property type="match status" value="1"/>
</dbReference>
<organism evidence="9 10">
    <name type="scientific">Fervidibacillus halotolerans</name>
    <dbReference type="NCBI Taxonomy" id="2980027"/>
    <lineage>
        <taxon>Bacteria</taxon>
        <taxon>Bacillati</taxon>
        <taxon>Bacillota</taxon>
        <taxon>Bacilli</taxon>
        <taxon>Bacillales</taxon>
        <taxon>Bacillaceae</taxon>
        <taxon>Fervidibacillus</taxon>
    </lineage>
</organism>
<dbReference type="SUPFAM" id="SSF50447">
    <property type="entry name" value="Translation proteins"/>
    <property type="match status" value="1"/>
</dbReference>
<dbReference type="InterPro" id="IPR031157">
    <property type="entry name" value="G_TR_CS"/>
</dbReference>
<dbReference type="CDD" id="cd16262">
    <property type="entry name" value="EFG_III"/>
    <property type="match status" value="1"/>
</dbReference>
<dbReference type="GO" id="GO:0005737">
    <property type="term" value="C:cytoplasm"/>
    <property type="evidence" value="ECO:0007669"/>
    <property type="project" value="UniProtKB-SubCell"/>
</dbReference>
<dbReference type="InterPro" id="IPR027417">
    <property type="entry name" value="P-loop_NTPase"/>
</dbReference>
<dbReference type="PROSITE" id="PS00301">
    <property type="entry name" value="G_TR_1"/>
    <property type="match status" value="1"/>
</dbReference>
<dbReference type="InterPro" id="IPR009000">
    <property type="entry name" value="Transl_B-barrel_sf"/>
</dbReference>
<dbReference type="Gene3D" id="3.30.70.870">
    <property type="entry name" value="Elongation Factor G (Translational Gtpase), domain 3"/>
    <property type="match status" value="1"/>
</dbReference>
<sequence length="692" mass="77090">MPREFSLEKTRNIGIMAHIDTGKTTTTERILFYTGRIHKIGETHEGASQMDWMEQEQERGITITSAATTAQWKGHRVNIIDTPGHVDFTVEVERSLRVLDGAVAVLDAQSGVEPQTETVWRQATTYGVPRIVFVNKMDKIGADFLYAVNTLHDRLQANAHPIQLPIGAEDQFKGIIDLVEMKAYIYSNDLGTDIQVQEIPDEYKDMAEEYHAKLVEAVADFDEELMMKYLEGEEITVEELKTAIRKGTVNVEFFPVLCGSAFKNKGVQLMLDAVIDYLPAPTDVKDIRGINPETEEELTRPSSDDAPFSALAFKVMTDPYVGKLTFFRVYSGTLNSGSYVLNSTKGKRERIGRILQMHANHRKEISTVYAGDIAAAVGLKDTSTGDTLCDEKNKVILESMEFPEPVISVAIEPKTKADQDKMSTALQKLQEEDPTFRAHTDQETGQTIIEGMGELHLDVIVDRMRREFKVEANVGAPQVAYRETFRSSAQVEGKFVRQSGGRGQYGHVWIEFSPNEEGKGFEFENAIVGGVVPREYVPAVQAGLEDAMQNGVLAGYPLVDIKAKLYDGSYHDVDSSEMAFKIAASLALRNAAKKCNPVLLEPIMKVEVVIPEEYMGDIMGDITSRRGRIEGMEARGNAQVVRAMVPLAEMFGYATSLRSNTQGRGTFTMYFDHYEEVPKSIAEEIIKKNSGE</sequence>
<comment type="subcellular location">
    <subcellularLocation>
        <location evidence="7">Cytoplasm</location>
    </subcellularLocation>
</comment>
<dbReference type="AlphaFoldDB" id="A0A9E8RX41"/>
<gene>
    <name evidence="7 9" type="primary">fusA</name>
    <name evidence="9" type="ORF">OE105_12730</name>
</gene>
<comment type="similarity">
    <text evidence="1 7">Belongs to the TRAFAC class translation factor GTPase superfamily. Classic translation factor GTPase family. EF-G/EF-2 subfamily.</text>
</comment>
<dbReference type="NCBIfam" id="NF009379">
    <property type="entry name" value="PRK12740.1-3"/>
    <property type="match status" value="1"/>
</dbReference>